<evidence type="ECO:0000256" key="8">
    <source>
        <dbReference type="ARBA" id="ARBA00023187"/>
    </source>
</evidence>
<dbReference type="GO" id="GO:0044609">
    <property type="term" value="C:DBIRD complex"/>
    <property type="evidence" value="ECO:0007669"/>
    <property type="project" value="TreeGrafter"/>
</dbReference>
<sequence length="606" mass="67912">MQAAAIRHYPSQQTRLGRRECEPEVPGESRTSIEEATRLADMIGESCGWLDRDYGHGSYGGQRSMDSYLNQSYGMDNHSGGGGGSRFGPYESYDSRSSLGGRDLYRSGYGFNEPEQSRFGGSYGGRFESSYRNSLDSFGGSRGRGTPAYPESTFGSRNYDAFGGPSTGRGRGRGHMGDFGSIHRPGIIVDYQNKSTSVPIATTRGIKRKMMQIFNKPGGTFIKKPNLAKPMEKMNLSKSPAKTDPKNEEEEKRRVEARREKQRRRREKNSEKYGDGYRMAFTCSFCKFRTFEEKDIELHLESSSHQETLDHIQKQTKFDKVVMEFLHVSVTADDHMMKVETVHCSACSVYIPAFHSSVQQHLKSPDHVKGKQAYKEQIKRESVLTATSILNNPIVKARYERFVKGENPFEIQDHSQDQQIEGDEEDEEKIDEPIEEEDEEEEEEGEEDEEVEEVGETEEVEEEEEGGEAGVVEGEGDLEGGEGTAESGDDENVGEAEDEEEGGKEESATCPAEQCEHTREAGGQRACRAATDIETLYQVYQVPFLVLECPNLKLKKPPCMCMPSAMMVYTLVVVSYFLITGGIIYDVIAEPPSVGSRTMIVDIRDR</sequence>
<dbReference type="GO" id="GO:0003677">
    <property type="term" value="F:DNA binding"/>
    <property type="evidence" value="ECO:0007669"/>
    <property type="project" value="UniProtKB-KW"/>
</dbReference>
<dbReference type="Proteomes" id="UP000710432">
    <property type="component" value="Unassembled WGS sequence"/>
</dbReference>
<evidence type="ECO:0000259" key="15">
    <source>
        <dbReference type="PROSITE" id="PS51799"/>
    </source>
</evidence>
<keyword evidence="14" id="KW-0812">Transmembrane</keyword>
<dbReference type="InterPro" id="IPR034736">
    <property type="entry name" value="ZF_C2H2_AKAP95"/>
</dbReference>
<proteinExistence type="inferred from homology"/>
<keyword evidence="14" id="KW-0472">Membrane</keyword>
<feature type="region of interest" description="Disordered" evidence="13">
    <location>
        <begin position="1"/>
        <end position="31"/>
    </location>
</feature>
<feature type="region of interest" description="Disordered" evidence="13">
    <location>
        <begin position="70"/>
        <end position="89"/>
    </location>
</feature>
<dbReference type="GO" id="GO:0006397">
    <property type="term" value="P:mRNA processing"/>
    <property type="evidence" value="ECO:0007669"/>
    <property type="project" value="UniProtKB-KW"/>
</dbReference>
<keyword evidence="14" id="KW-1133">Transmembrane helix</keyword>
<keyword evidence="6" id="KW-0862">Zinc</keyword>
<feature type="domain" description="C2H2 AKAP95-type" evidence="15">
    <location>
        <begin position="283"/>
        <end position="305"/>
    </location>
</feature>
<keyword evidence="5 12" id="KW-0863">Zinc-finger</keyword>
<evidence type="ECO:0000256" key="1">
    <source>
        <dbReference type="ARBA" id="ARBA00004109"/>
    </source>
</evidence>
<comment type="subcellular location">
    <subcellularLocation>
        <location evidence="1">Nucleus matrix</location>
    </subcellularLocation>
</comment>
<name>A0A8J6L624_MICOH</name>
<dbReference type="GO" id="GO:0008380">
    <property type="term" value="P:RNA splicing"/>
    <property type="evidence" value="ECO:0007669"/>
    <property type="project" value="UniProtKB-KW"/>
</dbReference>
<comment type="similarity">
    <text evidence="12">Belongs to the AKAP95 family.</text>
</comment>
<keyword evidence="9" id="KW-0539">Nucleus</keyword>
<gene>
    <name evidence="16" type="ORF">LTLLF_130415</name>
</gene>
<comment type="caution">
    <text evidence="16">The sequence shown here is derived from an EMBL/GenBank/DDBJ whole genome shotgun (WGS) entry which is preliminary data.</text>
</comment>
<feature type="region of interest" description="Disordered" evidence="13">
    <location>
        <begin position="221"/>
        <end position="271"/>
    </location>
</feature>
<dbReference type="EMBL" id="JAATJU010020887">
    <property type="protein sequence ID" value="KAH0515407.1"/>
    <property type="molecule type" value="Genomic_DNA"/>
</dbReference>
<dbReference type="InterPro" id="IPR007071">
    <property type="entry name" value="AKAP95"/>
</dbReference>
<feature type="compositionally biased region" description="Acidic residues" evidence="13">
    <location>
        <begin position="420"/>
        <end position="467"/>
    </location>
</feature>
<dbReference type="AlphaFoldDB" id="A0A8J6L624"/>
<protein>
    <recommendedName>
        <fullName evidence="10">DBIRD complex subunit ZNF326</fullName>
    </recommendedName>
    <alternativeName>
        <fullName evidence="11">Zinc finger protein 326</fullName>
    </alternativeName>
</protein>
<organism evidence="16 17">
    <name type="scientific">Microtus ochrogaster</name>
    <name type="common">Prairie vole</name>
    <dbReference type="NCBI Taxonomy" id="79684"/>
    <lineage>
        <taxon>Eukaryota</taxon>
        <taxon>Metazoa</taxon>
        <taxon>Chordata</taxon>
        <taxon>Craniata</taxon>
        <taxon>Vertebrata</taxon>
        <taxon>Euteleostomi</taxon>
        <taxon>Mammalia</taxon>
        <taxon>Eutheria</taxon>
        <taxon>Euarchontoglires</taxon>
        <taxon>Glires</taxon>
        <taxon>Rodentia</taxon>
        <taxon>Myomorpha</taxon>
        <taxon>Muroidea</taxon>
        <taxon>Cricetidae</taxon>
        <taxon>Arvicolinae</taxon>
        <taxon>Microtus</taxon>
    </lineage>
</organism>
<evidence type="ECO:0000256" key="10">
    <source>
        <dbReference type="ARBA" id="ARBA00040207"/>
    </source>
</evidence>
<evidence type="ECO:0000256" key="4">
    <source>
        <dbReference type="ARBA" id="ARBA00022737"/>
    </source>
</evidence>
<reference evidence="16" key="1">
    <citation type="submission" date="2020-03" db="EMBL/GenBank/DDBJ databases">
        <title>Studies in the Genomics of Life Span.</title>
        <authorList>
            <person name="Glass D."/>
        </authorList>
    </citation>
    <scope>NUCLEOTIDE SEQUENCE</scope>
    <source>
        <strain evidence="16">LTLLF</strain>
        <tissue evidence="16">Muscle</tissue>
    </source>
</reference>
<evidence type="ECO:0000256" key="14">
    <source>
        <dbReference type="SAM" id="Phobius"/>
    </source>
</evidence>
<accession>A0A8J6L624</accession>
<feature type="domain" description="C2H2 AKAP95-type" evidence="15">
    <location>
        <begin position="344"/>
        <end position="367"/>
    </location>
</feature>
<dbReference type="Pfam" id="PF04988">
    <property type="entry name" value="AKAP95"/>
    <property type="match status" value="1"/>
</dbReference>
<feature type="transmembrane region" description="Helical" evidence="14">
    <location>
        <begin position="566"/>
        <end position="588"/>
    </location>
</feature>
<evidence type="ECO:0000313" key="16">
    <source>
        <dbReference type="EMBL" id="KAH0515407.1"/>
    </source>
</evidence>
<evidence type="ECO:0000256" key="12">
    <source>
        <dbReference type="PROSITE-ProRule" id="PRU01140"/>
    </source>
</evidence>
<keyword evidence="3" id="KW-0479">Metal-binding</keyword>
<dbReference type="GO" id="GO:0016363">
    <property type="term" value="C:nuclear matrix"/>
    <property type="evidence" value="ECO:0007669"/>
    <property type="project" value="UniProtKB-SubCell"/>
</dbReference>
<keyword evidence="8" id="KW-0508">mRNA splicing</keyword>
<feature type="region of interest" description="Disordered" evidence="13">
    <location>
        <begin position="137"/>
        <end position="171"/>
    </location>
</feature>
<keyword evidence="2" id="KW-0507">mRNA processing</keyword>
<evidence type="ECO:0000256" key="6">
    <source>
        <dbReference type="ARBA" id="ARBA00022833"/>
    </source>
</evidence>
<dbReference type="PANTHER" id="PTHR12190">
    <property type="entry name" value="A-KINASE ANCHOR PROTEIN AKAP 8"/>
    <property type="match status" value="1"/>
</dbReference>
<evidence type="ECO:0000256" key="9">
    <source>
        <dbReference type="ARBA" id="ARBA00023242"/>
    </source>
</evidence>
<feature type="compositionally biased region" description="Basic and acidic residues" evidence="13">
    <location>
        <begin position="241"/>
        <end position="259"/>
    </location>
</feature>
<evidence type="ECO:0000256" key="3">
    <source>
        <dbReference type="ARBA" id="ARBA00022723"/>
    </source>
</evidence>
<dbReference type="PANTHER" id="PTHR12190:SF1">
    <property type="entry name" value="DBIRD COMPLEX SUBUNIT ZNF326"/>
    <property type="match status" value="1"/>
</dbReference>
<keyword evidence="7" id="KW-0238">DNA-binding</keyword>
<evidence type="ECO:0000256" key="7">
    <source>
        <dbReference type="ARBA" id="ARBA00023125"/>
    </source>
</evidence>
<evidence type="ECO:0000256" key="11">
    <source>
        <dbReference type="ARBA" id="ARBA00043254"/>
    </source>
</evidence>
<dbReference type="GO" id="GO:0008270">
    <property type="term" value="F:zinc ion binding"/>
    <property type="evidence" value="ECO:0007669"/>
    <property type="project" value="UniProtKB-KW"/>
</dbReference>
<feature type="region of interest" description="Disordered" evidence="13">
    <location>
        <begin position="409"/>
        <end position="512"/>
    </location>
</feature>
<dbReference type="PROSITE" id="PS51799">
    <property type="entry name" value="ZF_C2H2_AKAP95"/>
    <property type="match status" value="2"/>
</dbReference>
<keyword evidence="4" id="KW-0677">Repeat</keyword>
<evidence type="ECO:0000313" key="17">
    <source>
        <dbReference type="Proteomes" id="UP000710432"/>
    </source>
</evidence>
<dbReference type="GO" id="GO:0032784">
    <property type="term" value="P:regulation of DNA-templated transcription elongation"/>
    <property type="evidence" value="ECO:0007669"/>
    <property type="project" value="TreeGrafter"/>
</dbReference>
<feature type="compositionally biased region" description="Acidic residues" evidence="13">
    <location>
        <begin position="487"/>
        <end position="503"/>
    </location>
</feature>
<evidence type="ECO:0000256" key="13">
    <source>
        <dbReference type="SAM" id="MobiDB-lite"/>
    </source>
</evidence>
<evidence type="ECO:0000256" key="2">
    <source>
        <dbReference type="ARBA" id="ARBA00022664"/>
    </source>
</evidence>
<evidence type="ECO:0000256" key="5">
    <source>
        <dbReference type="ARBA" id="ARBA00022771"/>
    </source>
</evidence>